<evidence type="ECO:0000313" key="3">
    <source>
        <dbReference type="Proteomes" id="UP000295500"/>
    </source>
</evidence>
<dbReference type="Gene3D" id="3.30.2320.10">
    <property type="entry name" value="hypothetical protein PF0899 domain"/>
    <property type="match status" value="1"/>
</dbReference>
<reference evidence="2 3" key="1">
    <citation type="submission" date="2019-03" db="EMBL/GenBank/DDBJ databases">
        <title>Genomic Encyclopedia of Type Strains, Phase IV (KMG-IV): sequencing the most valuable type-strain genomes for metagenomic binning, comparative biology and taxonomic classification.</title>
        <authorList>
            <person name="Goeker M."/>
        </authorList>
    </citation>
    <scope>NUCLEOTIDE SEQUENCE [LARGE SCALE GENOMIC DNA]</scope>
    <source>
        <strain evidence="2 3">DSM 28287</strain>
    </source>
</reference>
<dbReference type="InterPro" id="IPR054612">
    <property type="entry name" value="Phage_capsid-like_C"/>
</dbReference>
<dbReference type="Pfam" id="PF05065">
    <property type="entry name" value="Phage_capsid"/>
    <property type="match status" value="1"/>
</dbReference>
<dbReference type="AlphaFoldDB" id="A0A4R6QDA9"/>
<dbReference type="RefSeq" id="WP_133527541.1">
    <property type="nucleotide sequence ID" value="NZ_SNXO01000002.1"/>
</dbReference>
<accession>A0A4R6QDA9</accession>
<dbReference type="SUPFAM" id="SSF56563">
    <property type="entry name" value="Major capsid protein gp5"/>
    <property type="match status" value="1"/>
</dbReference>
<dbReference type="Proteomes" id="UP000295500">
    <property type="component" value="Unassembled WGS sequence"/>
</dbReference>
<feature type="domain" description="Phage capsid-like C-terminal" evidence="1">
    <location>
        <begin position="8"/>
        <end position="288"/>
    </location>
</feature>
<comment type="caution">
    <text evidence="2">The sequence shown here is derived from an EMBL/GenBank/DDBJ whole genome shotgun (WGS) entry which is preliminary data.</text>
</comment>
<dbReference type="OrthoDB" id="3194758at2"/>
<keyword evidence="3" id="KW-1185">Reference proteome</keyword>
<gene>
    <name evidence="2" type="ORF">EV211_10285</name>
</gene>
<dbReference type="Gene3D" id="3.30.2400.10">
    <property type="entry name" value="Major capsid protein gp5"/>
    <property type="match status" value="1"/>
</dbReference>
<sequence length="293" mass="30995">MATLSKGTLFDPTLVTDLVNKVKGKSTLTKLGLQTPVSFNGTKEFTFSMDKDIDIVAENGKKSEGGVTIDPVTIIPIKFEYGARVSDEFMDAEDEEQISILQAFNDGFAAKVARGIDLAALHGVNPRTGTASVVVGNNNFDTAITQTVTYDSADPDTNVEAAVALVEGSDGDVTGIGMSPVFAAALAALKTNGVKQFPELSWGANPSAVNGIPSDKNSTISALSSHDRAIVGDFANMFKWGYAKEIPLEVIPYGDPDNSGNDLKGSNQVYLRAEVYLGWAIMDAASFARIITA</sequence>
<organism evidence="2 3">
    <name type="scientific">Aminicella lysinilytica</name>
    <dbReference type="NCBI Taxonomy" id="433323"/>
    <lineage>
        <taxon>Bacteria</taxon>
        <taxon>Bacillati</taxon>
        <taxon>Bacillota</taxon>
        <taxon>Clostridia</taxon>
        <taxon>Peptostreptococcales</taxon>
        <taxon>Anaerovoracaceae</taxon>
        <taxon>Aminicella</taxon>
    </lineage>
</organism>
<name>A0A4R6QDA9_9FIRM</name>
<dbReference type="EMBL" id="SNXO01000002">
    <property type="protein sequence ID" value="TDP59843.1"/>
    <property type="molecule type" value="Genomic_DNA"/>
</dbReference>
<evidence type="ECO:0000259" key="1">
    <source>
        <dbReference type="Pfam" id="PF05065"/>
    </source>
</evidence>
<evidence type="ECO:0000313" key="2">
    <source>
        <dbReference type="EMBL" id="TDP59843.1"/>
    </source>
</evidence>
<proteinExistence type="predicted"/>
<protein>
    <submittedName>
        <fullName evidence="2">Capsid family protein</fullName>
    </submittedName>
</protein>